<evidence type="ECO:0000313" key="4">
    <source>
        <dbReference type="Proteomes" id="UP001499878"/>
    </source>
</evidence>
<dbReference type="Proteomes" id="UP001499878">
    <property type="component" value="Unassembled WGS sequence"/>
</dbReference>
<evidence type="ECO:0000313" key="3">
    <source>
        <dbReference type="EMBL" id="GAA5203242.1"/>
    </source>
</evidence>
<dbReference type="EMBL" id="BAABJR010000001">
    <property type="protein sequence ID" value="GAA5203242.1"/>
    <property type="molecule type" value="Genomic_DNA"/>
</dbReference>
<keyword evidence="2" id="KW-0472">Membrane</keyword>
<keyword evidence="2" id="KW-1133">Transmembrane helix</keyword>
<feature type="transmembrane region" description="Helical" evidence="2">
    <location>
        <begin position="108"/>
        <end position="132"/>
    </location>
</feature>
<reference evidence="4" key="1">
    <citation type="journal article" date="2019" name="Int. J. Syst. Evol. Microbiol.">
        <title>The Global Catalogue of Microorganisms (GCM) 10K type strain sequencing project: providing services to taxonomists for standard genome sequencing and annotation.</title>
        <authorList>
            <consortium name="The Broad Institute Genomics Platform"/>
            <consortium name="The Broad Institute Genome Sequencing Center for Infectious Disease"/>
            <person name="Wu L."/>
            <person name="Ma J."/>
        </authorList>
    </citation>
    <scope>NUCLEOTIDE SEQUENCE [LARGE SCALE GENOMIC DNA]</scope>
    <source>
        <strain evidence="4">JCM 18306</strain>
    </source>
</reference>
<sequence>MNPTHLAPVPPALSPASAGTGERRPAPTRPTRRSMAYLGVVCLLYAGAAVLQTAYGTLLSDVGLTGGAAPVAAAFLGAFDIAVVTALCLLIVWSWGKALGAPGPHGPGALAVVSLALVCSAVAELGAVVAELAVTGNAPVVLATSPARWTDVPVLGCLSLTNATLYVVLGAGLWRDRGWTAPRAAVPVLTIAALAAGTAALS</sequence>
<protein>
    <recommendedName>
        <fullName evidence="5">Yip1 domain-containing protein</fullName>
    </recommendedName>
</protein>
<evidence type="ECO:0000256" key="2">
    <source>
        <dbReference type="SAM" id="Phobius"/>
    </source>
</evidence>
<feature type="transmembrane region" description="Helical" evidence="2">
    <location>
        <begin position="184"/>
        <end position="201"/>
    </location>
</feature>
<feature type="transmembrane region" description="Helical" evidence="2">
    <location>
        <begin position="67"/>
        <end position="96"/>
    </location>
</feature>
<feature type="region of interest" description="Disordered" evidence="1">
    <location>
        <begin position="1"/>
        <end position="30"/>
    </location>
</feature>
<accession>A0ABP9SWP1</accession>
<evidence type="ECO:0000256" key="1">
    <source>
        <dbReference type="SAM" id="MobiDB-lite"/>
    </source>
</evidence>
<comment type="caution">
    <text evidence="3">The sequence shown here is derived from an EMBL/GenBank/DDBJ whole genome shotgun (WGS) entry which is preliminary data.</text>
</comment>
<dbReference type="RefSeq" id="WP_345625319.1">
    <property type="nucleotide sequence ID" value="NZ_BAABJR010000001.1"/>
</dbReference>
<feature type="transmembrane region" description="Helical" evidence="2">
    <location>
        <begin position="34"/>
        <end position="55"/>
    </location>
</feature>
<keyword evidence="4" id="KW-1185">Reference proteome</keyword>
<keyword evidence="2" id="KW-0812">Transmembrane</keyword>
<feature type="transmembrane region" description="Helical" evidence="2">
    <location>
        <begin position="152"/>
        <end position="172"/>
    </location>
</feature>
<evidence type="ECO:0008006" key="5">
    <source>
        <dbReference type="Google" id="ProtNLM"/>
    </source>
</evidence>
<name>A0ABP9SWP1_9ACTN</name>
<proteinExistence type="predicted"/>
<organism evidence="3 4">
    <name type="scientific">Streptomyces thinghirensis</name>
    <dbReference type="NCBI Taxonomy" id="551547"/>
    <lineage>
        <taxon>Bacteria</taxon>
        <taxon>Bacillati</taxon>
        <taxon>Actinomycetota</taxon>
        <taxon>Actinomycetes</taxon>
        <taxon>Kitasatosporales</taxon>
        <taxon>Streptomycetaceae</taxon>
        <taxon>Streptomyces</taxon>
    </lineage>
</organism>
<gene>
    <name evidence="3" type="ORF">GCM10023323_01240</name>
</gene>